<comment type="caution">
    <text evidence="1">The sequence shown here is derived from an EMBL/GenBank/DDBJ whole genome shotgun (WGS) entry which is preliminary data.</text>
</comment>
<dbReference type="Proteomes" id="UP000032142">
    <property type="component" value="Unassembled WGS sequence"/>
</dbReference>
<dbReference type="EMBL" id="JRRC01297791">
    <property type="protein sequence ID" value="KHG02794.1"/>
    <property type="molecule type" value="Genomic_DNA"/>
</dbReference>
<name>A0A0B0MTL2_GOSAR</name>
<protein>
    <submittedName>
        <fullName evidence="1">Chorismate synthase</fullName>
    </submittedName>
</protein>
<proteinExistence type="predicted"/>
<dbReference type="AlphaFoldDB" id="A0A0B0MTL2"/>
<gene>
    <name evidence="1" type="ORF">F383_25210</name>
</gene>
<keyword evidence="2" id="KW-1185">Reference proteome</keyword>
<organism evidence="1 2">
    <name type="scientific">Gossypium arboreum</name>
    <name type="common">Tree cotton</name>
    <name type="synonym">Gossypium nanking</name>
    <dbReference type="NCBI Taxonomy" id="29729"/>
    <lineage>
        <taxon>Eukaryota</taxon>
        <taxon>Viridiplantae</taxon>
        <taxon>Streptophyta</taxon>
        <taxon>Embryophyta</taxon>
        <taxon>Tracheophyta</taxon>
        <taxon>Spermatophyta</taxon>
        <taxon>Magnoliopsida</taxon>
        <taxon>eudicotyledons</taxon>
        <taxon>Gunneridae</taxon>
        <taxon>Pentapetalae</taxon>
        <taxon>rosids</taxon>
        <taxon>malvids</taxon>
        <taxon>Malvales</taxon>
        <taxon>Malvaceae</taxon>
        <taxon>Malvoideae</taxon>
        <taxon>Gossypium</taxon>
    </lineage>
</organism>
<accession>A0A0B0MTL2</accession>
<evidence type="ECO:0000313" key="1">
    <source>
        <dbReference type="EMBL" id="KHG02794.1"/>
    </source>
</evidence>
<sequence>MGRDIGVCLSRVRHTAMLHGRVSPEVLYKLWPKSDSTMAKVHGRVLWPCEQVSMYALFCTV</sequence>
<reference evidence="2" key="1">
    <citation type="submission" date="2014-09" db="EMBL/GenBank/DDBJ databases">
        <authorList>
            <person name="Mudge J."/>
            <person name="Ramaraj T."/>
            <person name="Lindquist I.E."/>
            <person name="Bharti A.K."/>
            <person name="Sundararajan A."/>
            <person name="Cameron C.T."/>
            <person name="Woodward J.E."/>
            <person name="May G.D."/>
            <person name="Brubaker C."/>
            <person name="Broadhvest J."/>
            <person name="Wilkins T.A."/>
        </authorList>
    </citation>
    <scope>NUCLEOTIDE SEQUENCE</scope>
    <source>
        <strain evidence="2">cv. AKA8401</strain>
    </source>
</reference>
<evidence type="ECO:0000313" key="2">
    <source>
        <dbReference type="Proteomes" id="UP000032142"/>
    </source>
</evidence>